<keyword evidence="11 14" id="KW-0472">Membrane</keyword>
<evidence type="ECO:0000256" key="13">
    <source>
        <dbReference type="ARBA" id="ARBA00023237"/>
    </source>
</evidence>
<dbReference type="CDD" id="cd01347">
    <property type="entry name" value="ligand_gated_channel"/>
    <property type="match status" value="1"/>
</dbReference>
<dbReference type="InterPro" id="IPR039426">
    <property type="entry name" value="TonB-dep_rcpt-like"/>
</dbReference>
<dbReference type="InterPro" id="IPR012910">
    <property type="entry name" value="Plug_dom"/>
</dbReference>
<evidence type="ECO:0000256" key="1">
    <source>
        <dbReference type="ARBA" id="ARBA00004571"/>
    </source>
</evidence>
<evidence type="ECO:0000259" key="19">
    <source>
        <dbReference type="Pfam" id="PF07715"/>
    </source>
</evidence>
<keyword evidence="6 14" id="KW-0812">Transmembrane</keyword>
<sequence>MNTRLYQENRFPRARAFYLSAAVAIACASNTLAAENEIEEVVVVGQGGVGSIRLNAENGAGSRLGLSGLDQPASVDIISREEIATKGDYGALDAVTRTTGISASASPGNGGTSISSRGFNGHGSTVYTYDGTRLYIVAGTVTFPADTWSLERVEVLRGAGSVINGVGALGTTINYVPKAPSFGDSSFESVVAFGSFDMKRLALGGGTKISDTLAFRLDVSHQEEDGYADRADESREVLAGSLLYQPTEDLSIRFSIDYADIDTAPFWGTPLINGEASSSHRRNNYNFEDGKVIYEDMWSRMHVEWNISDSVTFRSDTYLLEADREWQNLEEYSYNNTSGLIDRAFYLGIVHEEEQLGSRFDFLIETDFAGMQNKLSVGAEVNDIELNYLNNFSTGGFGVGDSVPVFGFTPGATPQTTIPTILDYQTDTTQFALFIDDVIQLNERLSLVLGGRYDDIDYSRFDLAIGGNPASRFGADFSEFTWRAGLVYQPTTDMSIYAQASTAADPVTSPISISGGNANFDLATGRQYELGLKQQFMQGRGEYTLAYFDIEKEDILTRLPGSAITEQIGQQSSSGLEFTLRVNPSDNLSIDFNAANIDAEFDEFYSGGVSLAGNTPRNVPERTVNLWLNWSPISNVQIGGGFRHVDSRYVNDGNTEKMPEYTVFDASVNWMATNELTVTARVKNLTDEEDYVIAPYVSNQWIFGDPRAYELSLRYSF</sequence>
<evidence type="ECO:0000256" key="15">
    <source>
        <dbReference type="PROSITE-ProRule" id="PRU10144"/>
    </source>
</evidence>
<evidence type="ECO:0000256" key="4">
    <source>
        <dbReference type="ARBA" id="ARBA00022452"/>
    </source>
</evidence>
<accession>A0A2A4XGC0</accession>
<organism evidence="20 21">
    <name type="scientific">SAR86 cluster bacterium</name>
    <dbReference type="NCBI Taxonomy" id="2030880"/>
    <lineage>
        <taxon>Bacteria</taxon>
        <taxon>Pseudomonadati</taxon>
        <taxon>Pseudomonadota</taxon>
        <taxon>Gammaproteobacteria</taxon>
        <taxon>SAR86 cluster</taxon>
    </lineage>
</organism>
<dbReference type="InterPro" id="IPR010917">
    <property type="entry name" value="TonB_rcpt_CS"/>
</dbReference>
<keyword evidence="10 16" id="KW-0798">TonB box</keyword>
<evidence type="ECO:0000256" key="8">
    <source>
        <dbReference type="ARBA" id="ARBA00023004"/>
    </source>
</evidence>
<dbReference type="Gene3D" id="2.170.130.10">
    <property type="entry name" value="TonB-dependent receptor, plug domain"/>
    <property type="match status" value="1"/>
</dbReference>
<evidence type="ECO:0000313" key="20">
    <source>
        <dbReference type="EMBL" id="PCI81678.1"/>
    </source>
</evidence>
<dbReference type="InterPro" id="IPR000531">
    <property type="entry name" value="Beta-barrel_TonB"/>
</dbReference>
<evidence type="ECO:0000256" key="17">
    <source>
        <dbReference type="SAM" id="SignalP"/>
    </source>
</evidence>
<dbReference type="Pfam" id="PF00593">
    <property type="entry name" value="TonB_dep_Rec_b-barrel"/>
    <property type="match status" value="1"/>
</dbReference>
<proteinExistence type="inferred from homology"/>
<dbReference type="PANTHER" id="PTHR32552:SF84">
    <property type="entry name" value="TONB-DEPENDENT RECEPTOR-RELATED"/>
    <property type="match status" value="1"/>
</dbReference>
<dbReference type="EMBL" id="NVUL01000004">
    <property type="protein sequence ID" value="PCI81678.1"/>
    <property type="molecule type" value="Genomic_DNA"/>
</dbReference>
<evidence type="ECO:0000313" key="21">
    <source>
        <dbReference type="Proteomes" id="UP000218767"/>
    </source>
</evidence>
<feature type="short sequence motif" description="TonB C-terminal box" evidence="15">
    <location>
        <begin position="700"/>
        <end position="717"/>
    </location>
</feature>
<dbReference type="GO" id="GO:0009279">
    <property type="term" value="C:cell outer membrane"/>
    <property type="evidence" value="ECO:0007669"/>
    <property type="project" value="UniProtKB-SubCell"/>
</dbReference>
<dbReference type="NCBIfam" id="TIGR01783">
    <property type="entry name" value="TonB-siderophor"/>
    <property type="match status" value="1"/>
</dbReference>
<evidence type="ECO:0000256" key="9">
    <source>
        <dbReference type="ARBA" id="ARBA00023065"/>
    </source>
</evidence>
<comment type="subcellular location">
    <subcellularLocation>
        <location evidence="1 14">Cell outer membrane</location>
        <topology evidence="1 14">Multi-pass membrane protein</topology>
    </subcellularLocation>
</comment>
<gene>
    <name evidence="20" type="ORF">COB20_01630</name>
</gene>
<name>A0A2A4XGC0_9GAMM</name>
<evidence type="ECO:0000256" key="2">
    <source>
        <dbReference type="ARBA" id="ARBA00009810"/>
    </source>
</evidence>
<evidence type="ECO:0000256" key="14">
    <source>
        <dbReference type="PROSITE-ProRule" id="PRU01360"/>
    </source>
</evidence>
<dbReference type="InterPro" id="IPR010105">
    <property type="entry name" value="TonB_sidphr_rcpt"/>
</dbReference>
<evidence type="ECO:0000256" key="12">
    <source>
        <dbReference type="ARBA" id="ARBA00023170"/>
    </source>
</evidence>
<feature type="signal peptide" evidence="17">
    <location>
        <begin position="1"/>
        <end position="33"/>
    </location>
</feature>
<dbReference type="PANTHER" id="PTHR32552">
    <property type="entry name" value="FERRICHROME IRON RECEPTOR-RELATED"/>
    <property type="match status" value="1"/>
</dbReference>
<dbReference type="PROSITE" id="PS01156">
    <property type="entry name" value="TONB_DEPENDENT_REC_2"/>
    <property type="match status" value="1"/>
</dbReference>
<dbReference type="AlphaFoldDB" id="A0A2A4XGC0"/>
<dbReference type="InterPro" id="IPR037066">
    <property type="entry name" value="Plug_dom_sf"/>
</dbReference>
<dbReference type="Gene3D" id="2.40.170.20">
    <property type="entry name" value="TonB-dependent receptor, beta-barrel domain"/>
    <property type="match status" value="1"/>
</dbReference>
<dbReference type="GO" id="GO:0038023">
    <property type="term" value="F:signaling receptor activity"/>
    <property type="evidence" value="ECO:0007669"/>
    <property type="project" value="InterPro"/>
</dbReference>
<keyword evidence="4 14" id="KW-1134">Transmembrane beta strand</keyword>
<keyword evidence="9" id="KW-0406">Ion transport</keyword>
<comment type="caution">
    <text evidence="20">The sequence shown here is derived from an EMBL/GenBank/DDBJ whole genome shotgun (WGS) entry which is preliminary data.</text>
</comment>
<dbReference type="PROSITE" id="PS51257">
    <property type="entry name" value="PROKAR_LIPOPROTEIN"/>
    <property type="match status" value="1"/>
</dbReference>
<feature type="domain" description="TonB-dependent receptor plug" evidence="19">
    <location>
        <begin position="70"/>
        <end position="170"/>
    </location>
</feature>
<evidence type="ECO:0000256" key="11">
    <source>
        <dbReference type="ARBA" id="ARBA00023136"/>
    </source>
</evidence>
<feature type="domain" description="TonB-dependent receptor-like beta-barrel" evidence="18">
    <location>
        <begin position="300"/>
        <end position="685"/>
    </location>
</feature>
<dbReference type="GO" id="GO:0015344">
    <property type="term" value="F:siderophore uptake transmembrane transporter activity"/>
    <property type="evidence" value="ECO:0007669"/>
    <property type="project" value="TreeGrafter"/>
</dbReference>
<dbReference type="GO" id="GO:0015891">
    <property type="term" value="P:siderophore transport"/>
    <property type="evidence" value="ECO:0007669"/>
    <property type="project" value="InterPro"/>
</dbReference>
<reference evidence="21" key="1">
    <citation type="submission" date="2017-08" db="EMBL/GenBank/DDBJ databases">
        <title>A dynamic microbial community with high functional redundancy inhabits the cold, oxic subseafloor aquifer.</title>
        <authorList>
            <person name="Tully B.J."/>
            <person name="Wheat C.G."/>
            <person name="Glazer B.T."/>
            <person name="Huber J.A."/>
        </authorList>
    </citation>
    <scope>NUCLEOTIDE SEQUENCE [LARGE SCALE GENOMIC DNA]</scope>
</reference>
<evidence type="ECO:0000256" key="10">
    <source>
        <dbReference type="ARBA" id="ARBA00023077"/>
    </source>
</evidence>
<dbReference type="SUPFAM" id="SSF56935">
    <property type="entry name" value="Porins"/>
    <property type="match status" value="1"/>
</dbReference>
<evidence type="ECO:0000256" key="5">
    <source>
        <dbReference type="ARBA" id="ARBA00022496"/>
    </source>
</evidence>
<keyword evidence="12 20" id="KW-0675">Receptor</keyword>
<evidence type="ECO:0000256" key="16">
    <source>
        <dbReference type="RuleBase" id="RU003357"/>
    </source>
</evidence>
<evidence type="ECO:0000256" key="6">
    <source>
        <dbReference type="ARBA" id="ARBA00022692"/>
    </source>
</evidence>
<dbReference type="Pfam" id="PF07715">
    <property type="entry name" value="Plug"/>
    <property type="match status" value="1"/>
</dbReference>
<comment type="similarity">
    <text evidence="2 14 16">Belongs to the TonB-dependent receptor family.</text>
</comment>
<dbReference type="InterPro" id="IPR036942">
    <property type="entry name" value="Beta-barrel_TonB_sf"/>
</dbReference>
<dbReference type="PROSITE" id="PS52016">
    <property type="entry name" value="TONB_DEPENDENT_REC_3"/>
    <property type="match status" value="1"/>
</dbReference>
<keyword evidence="13 14" id="KW-0998">Cell outer membrane</keyword>
<dbReference type="Proteomes" id="UP000218767">
    <property type="component" value="Unassembled WGS sequence"/>
</dbReference>
<keyword evidence="8" id="KW-0408">Iron</keyword>
<keyword evidence="5" id="KW-0410">Iron transport</keyword>
<evidence type="ECO:0000256" key="3">
    <source>
        <dbReference type="ARBA" id="ARBA00022448"/>
    </source>
</evidence>
<keyword evidence="7 17" id="KW-0732">Signal</keyword>
<feature type="chain" id="PRO_5012652940" evidence="17">
    <location>
        <begin position="34"/>
        <end position="717"/>
    </location>
</feature>
<evidence type="ECO:0000256" key="7">
    <source>
        <dbReference type="ARBA" id="ARBA00022729"/>
    </source>
</evidence>
<evidence type="ECO:0000259" key="18">
    <source>
        <dbReference type="Pfam" id="PF00593"/>
    </source>
</evidence>
<keyword evidence="3 14" id="KW-0813">Transport</keyword>
<protein>
    <submittedName>
        <fullName evidence="20">TonB-dependent siderophore receptor</fullName>
    </submittedName>
</protein>